<gene>
    <name evidence="1" type="ORF">PMALA_047030</name>
</gene>
<dbReference type="EMBL" id="FLQW01003278">
    <property type="protein sequence ID" value="SBS95356.1"/>
    <property type="molecule type" value="Genomic_DNA"/>
</dbReference>
<organism evidence="1 2">
    <name type="scientific">Plasmodium malariae</name>
    <dbReference type="NCBI Taxonomy" id="5858"/>
    <lineage>
        <taxon>Eukaryota</taxon>
        <taxon>Sar</taxon>
        <taxon>Alveolata</taxon>
        <taxon>Apicomplexa</taxon>
        <taxon>Aconoidasida</taxon>
        <taxon>Haemosporida</taxon>
        <taxon>Plasmodiidae</taxon>
        <taxon>Plasmodium</taxon>
        <taxon>Plasmodium (Plasmodium)</taxon>
    </lineage>
</organism>
<accession>A0A1A8WVK8</accession>
<dbReference type="Proteomes" id="UP000078597">
    <property type="component" value="Unassembled WGS sequence"/>
</dbReference>
<proteinExistence type="predicted"/>
<sequence>MVITREVTYVKDITNHIDKLRINVHEEIGKYNRGEEAAVRWSPIIRHARCSASYVCRQSPLVHFNRC</sequence>
<name>A0A1A8WVK8_PLAMA</name>
<protein>
    <submittedName>
        <fullName evidence="1">Uncharacterized protein</fullName>
    </submittedName>
</protein>
<evidence type="ECO:0000313" key="1">
    <source>
        <dbReference type="EMBL" id="SBS95356.1"/>
    </source>
</evidence>
<evidence type="ECO:0000313" key="2">
    <source>
        <dbReference type="Proteomes" id="UP000078597"/>
    </source>
</evidence>
<reference evidence="2" key="1">
    <citation type="submission" date="2016-05" db="EMBL/GenBank/DDBJ databases">
        <authorList>
            <person name="Naeem Raeece"/>
        </authorList>
    </citation>
    <scope>NUCLEOTIDE SEQUENCE [LARGE SCALE GENOMIC DNA]</scope>
</reference>
<dbReference type="AlphaFoldDB" id="A0A1A8WVK8"/>